<dbReference type="EMBL" id="AAVO02000001">
    <property type="protein sequence ID" value="EDM89363.1"/>
    <property type="molecule type" value="Genomic_DNA"/>
</dbReference>
<dbReference type="GO" id="GO:0016874">
    <property type="term" value="F:ligase activity"/>
    <property type="evidence" value="ECO:0007669"/>
    <property type="project" value="UniProtKB-KW"/>
</dbReference>
<dbReference type="Gene3D" id="3.40.50.20">
    <property type="match status" value="1"/>
</dbReference>
<dbReference type="SUPFAM" id="SSF52440">
    <property type="entry name" value="PreATP-grasp domain"/>
    <property type="match status" value="1"/>
</dbReference>
<evidence type="ECO:0000259" key="1">
    <source>
        <dbReference type="Pfam" id="PF01820"/>
    </source>
</evidence>
<comment type="caution">
    <text evidence="2">The sequence shown here is derived from an EMBL/GenBank/DDBJ whole genome shotgun (WGS) entry which is preliminary data.</text>
</comment>
<protein>
    <submittedName>
        <fullName evidence="2">Putative D-ala D-ala ligase N-terminal domain protein</fullName>
    </submittedName>
</protein>
<keyword evidence="2" id="KW-0436">Ligase</keyword>
<reference evidence="2 3" key="1">
    <citation type="submission" date="2007-03" db="EMBL/GenBank/DDBJ databases">
        <authorList>
            <person name="Fulton L."/>
            <person name="Clifton S."/>
            <person name="Fulton B."/>
            <person name="Xu J."/>
            <person name="Minx P."/>
            <person name="Pepin K.H."/>
            <person name="Johnson M."/>
            <person name="Thiruvilangam P."/>
            <person name="Bhonagiri V."/>
            <person name="Nash W.E."/>
            <person name="Mardis E.R."/>
            <person name="Wilson R.K."/>
        </authorList>
    </citation>
    <scope>NUCLEOTIDE SEQUENCE [LARGE SCALE GENOMIC DNA]</scope>
    <source>
        <strain evidence="2 3">ATCC 29174</strain>
    </source>
</reference>
<organism evidence="2 3">
    <name type="scientific">Blautia obeum ATCC 29174</name>
    <dbReference type="NCBI Taxonomy" id="411459"/>
    <lineage>
        <taxon>Bacteria</taxon>
        <taxon>Bacillati</taxon>
        <taxon>Bacillota</taxon>
        <taxon>Clostridia</taxon>
        <taxon>Lachnospirales</taxon>
        <taxon>Lachnospiraceae</taxon>
        <taxon>Blautia</taxon>
    </lineage>
</organism>
<reference evidence="2 3" key="2">
    <citation type="submission" date="2007-04" db="EMBL/GenBank/DDBJ databases">
        <title>Draft genome sequence of Ruminococcus obeum (ATCC 29174).</title>
        <authorList>
            <person name="Sudarsanam P."/>
            <person name="Ley R."/>
            <person name="Guruge J."/>
            <person name="Turnbaugh P.J."/>
            <person name="Mahowald M."/>
            <person name="Liep D."/>
            <person name="Gordon J."/>
        </authorList>
    </citation>
    <scope>NUCLEOTIDE SEQUENCE [LARGE SCALE GENOMIC DNA]</scope>
    <source>
        <strain evidence="2 3">ATCC 29174</strain>
    </source>
</reference>
<evidence type="ECO:0000313" key="2">
    <source>
        <dbReference type="EMBL" id="EDM89363.1"/>
    </source>
</evidence>
<dbReference type="HOGENOM" id="CLU_2068549_0_0_9"/>
<dbReference type="InterPro" id="IPR011127">
    <property type="entry name" value="Dala_Dala_lig_N"/>
</dbReference>
<name>A5ZNB9_9FIRM</name>
<dbReference type="eggNOG" id="COG1181">
    <property type="taxonomic scope" value="Bacteria"/>
</dbReference>
<dbReference type="InterPro" id="IPR016185">
    <property type="entry name" value="PreATP-grasp_dom_sf"/>
</dbReference>
<proteinExistence type="predicted"/>
<dbReference type="AlphaFoldDB" id="A5ZNB9"/>
<feature type="domain" description="D-alanine--D-alanine ligase N-terminal" evidence="1">
    <location>
        <begin position="2"/>
        <end position="59"/>
    </location>
</feature>
<accession>A5ZNB9</accession>
<evidence type="ECO:0000313" key="3">
    <source>
        <dbReference type="Proteomes" id="UP000006002"/>
    </source>
</evidence>
<dbReference type="Proteomes" id="UP000006002">
    <property type="component" value="Unassembled WGS sequence"/>
</dbReference>
<sequence>MKIVVLAGGTSTERDVSIVSGTGICGALRQKGHQAILVDVFCGQEEVDWEDPFPAEYDVEKAAAYIRGFNLQMAELKKNKEKISLDRMSSIFVKKQILFSWDFMEPTGRTVSCREHLI</sequence>
<gene>
    <name evidence="2" type="ORF">RUMOBE_00486</name>
</gene>
<dbReference type="Pfam" id="PF01820">
    <property type="entry name" value="Dala_Dala_lig_N"/>
    <property type="match status" value="1"/>
</dbReference>